<dbReference type="RefSeq" id="WP_062558126.1">
    <property type="nucleotide sequence ID" value="NZ_CP013341.1"/>
</dbReference>
<dbReference type="AlphaFoldDB" id="A0A1H2F5U4"/>
<evidence type="ECO:0000313" key="2">
    <source>
        <dbReference type="Proteomes" id="UP000182882"/>
    </source>
</evidence>
<sequence length="92" mass="10298">MKYELLGEYHAFMKQAKNAAEKRFAVLHNLAEQIRSLADDPTRTLDTETETIERAIAEAKAAEFEMTAAIGCVNETAKLCGKEEITTSSFKR</sequence>
<dbReference type="EMBL" id="FNLN01000018">
    <property type="protein sequence ID" value="SDU02699.1"/>
    <property type="molecule type" value="Genomic_DNA"/>
</dbReference>
<accession>A0A1H2F5U4</accession>
<dbReference type="Proteomes" id="UP000182882">
    <property type="component" value="Unassembled WGS sequence"/>
</dbReference>
<name>A0A1H2F5U4_9PROT</name>
<organism evidence="1 2">
    <name type="scientific">Nitrosomonas ureae</name>
    <dbReference type="NCBI Taxonomy" id="44577"/>
    <lineage>
        <taxon>Bacteria</taxon>
        <taxon>Pseudomonadati</taxon>
        <taxon>Pseudomonadota</taxon>
        <taxon>Betaproteobacteria</taxon>
        <taxon>Nitrosomonadales</taxon>
        <taxon>Nitrosomonadaceae</taxon>
        <taxon>Nitrosomonas</taxon>
    </lineage>
</organism>
<evidence type="ECO:0000313" key="1">
    <source>
        <dbReference type="EMBL" id="SDU02699.1"/>
    </source>
</evidence>
<protein>
    <submittedName>
        <fullName evidence="1">Uncharacterized protein</fullName>
    </submittedName>
</protein>
<dbReference type="KEGG" id="nur:ATY38_03775"/>
<keyword evidence="2" id="KW-1185">Reference proteome</keyword>
<proteinExistence type="predicted"/>
<reference evidence="2" key="1">
    <citation type="submission" date="2016-10" db="EMBL/GenBank/DDBJ databases">
        <authorList>
            <person name="Varghese N."/>
            <person name="Submissions S."/>
        </authorList>
    </citation>
    <scope>NUCLEOTIDE SEQUENCE [LARGE SCALE GENOMIC DNA]</scope>
    <source>
        <strain evidence="2">Nm10</strain>
    </source>
</reference>
<gene>
    <name evidence="1" type="ORF">SAMN05216406_11810</name>
</gene>